<protein>
    <recommendedName>
        <fullName evidence="3">Excreted virulence factor EspC, type VII ESX diderm</fullName>
    </recommendedName>
</protein>
<organism evidence="1 2">
    <name type="scientific">Rhodococcoides kyotonense</name>
    <dbReference type="NCBI Taxonomy" id="398843"/>
    <lineage>
        <taxon>Bacteria</taxon>
        <taxon>Bacillati</taxon>
        <taxon>Actinomycetota</taxon>
        <taxon>Actinomycetes</taxon>
        <taxon>Mycobacteriales</taxon>
        <taxon>Nocardiaceae</taxon>
        <taxon>Rhodococcoides</taxon>
    </lineage>
</organism>
<dbReference type="GO" id="GO:0009306">
    <property type="term" value="P:protein secretion"/>
    <property type="evidence" value="ECO:0007669"/>
    <property type="project" value="InterPro"/>
</dbReference>
<proteinExistence type="predicted"/>
<dbReference type="RefSeq" id="WP_068429081.1">
    <property type="nucleotide sequence ID" value="NZ_LVHI01000023.1"/>
</dbReference>
<evidence type="ECO:0000313" key="2">
    <source>
        <dbReference type="Proteomes" id="UP000077519"/>
    </source>
</evidence>
<dbReference type="InterPro" id="IPR022536">
    <property type="entry name" value="EspC"/>
</dbReference>
<keyword evidence="2" id="KW-1185">Reference proteome</keyword>
<dbReference type="Pfam" id="PF10824">
    <property type="entry name" value="T7SS_ESX_EspC"/>
    <property type="match status" value="1"/>
</dbReference>
<dbReference type="EMBL" id="LVHI01000023">
    <property type="protein sequence ID" value="OAK52912.1"/>
    <property type="molecule type" value="Genomic_DNA"/>
</dbReference>
<evidence type="ECO:0000313" key="1">
    <source>
        <dbReference type="EMBL" id="OAK52912.1"/>
    </source>
</evidence>
<name>A0A177YBL3_9NOCA</name>
<dbReference type="AlphaFoldDB" id="A0A177YBL3"/>
<dbReference type="Proteomes" id="UP000077519">
    <property type="component" value="Unassembled WGS sequence"/>
</dbReference>
<evidence type="ECO:0008006" key="3">
    <source>
        <dbReference type="Google" id="ProtNLM"/>
    </source>
</evidence>
<comment type="caution">
    <text evidence="1">The sequence shown here is derived from an EMBL/GenBank/DDBJ whole genome shotgun (WGS) entry which is preliminary data.</text>
</comment>
<accession>A0A177YBL3</accession>
<sequence>MAELATSTAELQRYSATAGSLAAQVAGAAAASTAAGPALLAPIFGPIGSEFLGAAAGVHAAHTTAVARLAEVVAGLGVQAAASGVGYETTDIATAGSLT</sequence>
<gene>
    <name evidence="1" type="ORF">A3K89_07340</name>
</gene>
<reference evidence="1 2" key="1">
    <citation type="submission" date="2016-03" db="EMBL/GenBank/DDBJ databases">
        <title>Genome sequence of Rhodococcus kyotonensis KB10.</title>
        <authorList>
            <person name="Jeong H."/>
            <person name="Hong C.E."/>
            <person name="Jo S.H."/>
            <person name="Park J.M."/>
        </authorList>
    </citation>
    <scope>NUCLEOTIDE SEQUENCE [LARGE SCALE GENOMIC DNA]</scope>
    <source>
        <strain evidence="1 2">KB10</strain>
    </source>
</reference>